<sequence length="224" mass="24158">MKKCFLLLAAIFLLGWTAQAQVYLIPKGGITSSNVNFDQDLPNQKSNTGFVGGLGVSFPITADNFVAIQPELLYTQKGFKADSYTTFTNPRINYNYLEVPLLLKVNFGEDAFKAFVNGGPSFGYALGGRSRADNQDMRIKFGNDASTSDIMYVDPDNVNRLDIGIQFGIGAGIAAGPGDLTLEARYGIGLTDFNNISGAPDSQNKSKNRVIALMLGYAIPFGGR</sequence>
<evidence type="ECO:0000256" key="1">
    <source>
        <dbReference type="SAM" id="SignalP"/>
    </source>
</evidence>
<dbReference type="Proteomes" id="UP001168528">
    <property type="component" value="Unassembled WGS sequence"/>
</dbReference>
<evidence type="ECO:0000259" key="2">
    <source>
        <dbReference type="Pfam" id="PF13568"/>
    </source>
</evidence>
<evidence type="ECO:0000313" key="4">
    <source>
        <dbReference type="Proteomes" id="UP001168528"/>
    </source>
</evidence>
<proteinExistence type="predicted"/>
<feature type="signal peptide" evidence="1">
    <location>
        <begin position="1"/>
        <end position="20"/>
    </location>
</feature>
<feature type="domain" description="Outer membrane protein beta-barrel" evidence="2">
    <location>
        <begin position="26"/>
        <end position="193"/>
    </location>
</feature>
<gene>
    <name evidence="3" type="ORF">Q0590_27090</name>
</gene>
<keyword evidence="1" id="KW-0732">Signal</keyword>
<comment type="caution">
    <text evidence="3">The sequence shown here is derived from an EMBL/GenBank/DDBJ whole genome shotgun (WGS) entry which is preliminary data.</text>
</comment>
<accession>A0ABT8RD07</accession>
<feature type="chain" id="PRO_5046313331" evidence="1">
    <location>
        <begin position="21"/>
        <end position="224"/>
    </location>
</feature>
<keyword evidence="4" id="KW-1185">Reference proteome</keyword>
<dbReference type="Pfam" id="PF13568">
    <property type="entry name" value="OMP_b-brl_2"/>
    <property type="match status" value="1"/>
</dbReference>
<name>A0ABT8RD07_9BACT</name>
<evidence type="ECO:0000313" key="3">
    <source>
        <dbReference type="EMBL" id="MDO1449975.1"/>
    </source>
</evidence>
<dbReference type="EMBL" id="JAUKPO010000024">
    <property type="protein sequence ID" value="MDO1449975.1"/>
    <property type="molecule type" value="Genomic_DNA"/>
</dbReference>
<dbReference type="InterPro" id="IPR025665">
    <property type="entry name" value="Beta-barrel_OMP_2"/>
</dbReference>
<dbReference type="RefSeq" id="WP_378410556.1">
    <property type="nucleotide sequence ID" value="NZ_JBHSMY010000038.1"/>
</dbReference>
<protein>
    <submittedName>
        <fullName evidence="3">Porin family protein</fullName>
    </submittedName>
</protein>
<reference evidence="3" key="1">
    <citation type="submission" date="2023-07" db="EMBL/GenBank/DDBJ databases">
        <title>The genome sequence of Rhodocytophaga aerolata KACC 12507.</title>
        <authorList>
            <person name="Zhang X."/>
        </authorList>
    </citation>
    <scope>NUCLEOTIDE SEQUENCE</scope>
    <source>
        <strain evidence="3">KACC 12507</strain>
    </source>
</reference>
<organism evidence="3 4">
    <name type="scientific">Rhodocytophaga aerolata</name>
    <dbReference type="NCBI Taxonomy" id="455078"/>
    <lineage>
        <taxon>Bacteria</taxon>
        <taxon>Pseudomonadati</taxon>
        <taxon>Bacteroidota</taxon>
        <taxon>Cytophagia</taxon>
        <taxon>Cytophagales</taxon>
        <taxon>Rhodocytophagaceae</taxon>
        <taxon>Rhodocytophaga</taxon>
    </lineage>
</organism>